<name>A0A1T4ZT80_9FLAO</name>
<dbReference type="AlphaFoldDB" id="A0A1T4ZT80"/>
<dbReference type="STRING" id="561365.SAMN05660866_00267"/>
<comment type="similarity">
    <text evidence="2">Belongs to the SusD family.</text>
</comment>
<evidence type="ECO:0000256" key="1">
    <source>
        <dbReference type="ARBA" id="ARBA00004442"/>
    </source>
</evidence>
<proteinExistence type="inferred from homology"/>
<evidence type="ECO:0000256" key="3">
    <source>
        <dbReference type="ARBA" id="ARBA00022729"/>
    </source>
</evidence>
<dbReference type="EMBL" id="FUYL01000001">
    <property type="protein sequence ID" value="SKB25876.1"/>
    <property type="molecule type" value="Genomic_DNA"/>
</dbReference>
<dbReference type="Gene3D" id="1.25.40.390">
    <property type="match status" value="1"/>
</dbReference>
<feature type="domain" description="SusD-like N-terminal" evidence="7">
    <location>
        <begin position="97"/>
        <end position="223"/>
    </location>
</feature>
<gene>
    <name evidence="8" type="ORF">SAMN05660866_00267</name>
</gene>
<evidence type="ECO:0000256" key="2">
    <source>
        <dbReference type="ARBA" id="ARBA00006275"/>
    </source>
</evidence>
<dbReference type="InterPro" id="IPR011990">
    <property type="entry name" value="TPR-like_helical_dom_sf"/>
</dbReference>
<dbReference type="PROSITE" id="PS51257">
    <property type="entry name" value="PROKAR_LIPOPROTEIN"/>
    <property type="match status" value="1"/>
</dbReference>
<keyword evidence="9" id="KW-1185">Reference proteome</keyword>
<reference evidence="9" key="1">
    <citation type="submission" date="2017-02" db="EMBL/GenBank/DDBJ databases">
        <authorList>
            <person name="Varghese N."/>
            <person name="Submissions S."/>
        </authorList>
    </citation>
    <scope>NUCLEOTIDE SEQUENCE [LARGE SCALE GENOMIC DNA]</scope>
    <source>
        <strain evidence="9">DSM 23546</strain>
    </source>
</reference>
<dbReference type="SUPFAM" id="SSF48452">
    <property type="entry name" value="TPR-like"/>
    <property type="match status" value="1"/>
</dbReference>
<evidence type="ECO:0000259" key="6">
    <source>
        <dbReference type="Pfam" id="PF07980"/>
    </source>
</evidence>
<keyword evidence="5" id="KW-0998">Cell outer membrane</keyword>
<dbReference type="CDD" id="cd08977">
    <property type="entry name" value="SusD"/>
    <property type="match status" value="1"/>
</dbReference>
<accession>A0A1T4ZT80</accession>
<evidence type="ECO:0000256" key="5">
    <source>
        <dbReference type="ARBA" id="ARBA00023237"/>
    </source>
</evidence>
<organism evidence="8 9">
    <name type="scientific">Maribacter arcticus</name>
    <dbReference type="NCBI Taxonomy" id="561365"/>
    <lineage>
        <taxon>Bacteria</taxon>
        <taxon>Pseudomonadati</taxon>
        <taxon>Bacteroidota</taxon>
        <taxon>Flavobacteriia</taxon>
        <taxon>Flavobacteriales</taxon>
        <taxon>Flavobacteriaceae</taxon>
        <taxon>Maribacter</taxon>
    </lineage>
</organism>
<comment type="subcellular location">
    <subcellularLocation>
        <location evidence="1">Cell outer membrane</location>
    </subcellularLocation>
</comment>
<dbReference type="OrthoDB" id="5694214at2"/>
<keyword evidence="4" id="KW-0472">Membrane</keyword>
<protein>
    <submittedName>
        <fullName evidence="8">Starch-binding associating with outer membrane</fullName>
    </submittedName>
</protein>
<keyword evidence="3" id="KW-0732">Signal</keyword>
<evidence type="ECO:0000259" key="7">
    <source>
        <dbReference type="Pfam" id="PF14322"/>
    </source>
</evidence>
<dbReference type="InterPro" id="IPR033985">
    <property type="entry name" value="SusD-like_N"/>
</dbReference>
<feature type="domain" description="RagB/SusD" evidence="6">
    <location>
        <begin position="266"/>
        <end position="457"/>
    </location>
</feature>
<sequence length="493" mass="54150">MKKYIFLSLLTVVMLLGCEDFIELDPQDQLTSTAFYKSAADAISATNAAYDGVQHLNYYGFNYPDILNIAGGDAIKGGFGAGDRPAYLEFETFNITDNNLRIGEFYAMAWGGVNRANQVLDNVSLMEVEGDFTEALKTRLLGEATFLRALHYTNLVLGFGGMPIYSSVPGIDDEVLPRATIEETWAFIIQDFSDAASILPDSYDAANTGRATKGAANAMLARINSLRGEWGQVNTYTDLVMNSPAGYDLAPTFAENFDERGNNNIESIFEIQYTLSNTSLNIWSSAGDWNSNFIAKYSAPQVGNAGWATMSPTQELVDAFEAGDIRLGETVYQPGDQYGDGVFDPNDGSHFENAGLYGHKKLTGLDFANNAGNGFDYNYKIIRYADILLLKAEAENELNGVSANALAPLNRIRARAGLLPVNDTNNPGLTQDGLRDIILRERRSELAMEGLRFYDVIYRGRGTEFFGARGYQPGEEIFPIPPSEISQTGWPQN</sequence>
<evidence type="ECO:0000313" key="8">
    <source>
        <dbReference type="EMBL" id="SKB25876.1"/>
    </source>
</evidence>
<dbReference type="InterPro" id="IPR012944">
    <property type="entry name" value="SusD_RagB_dom"/>
</dbReference>
<evidence type="ECO:0000313" key="9">
    <source>
        <dbReference type="Proteomes" id="UP000190339"/>
    </source>
</evidence>
<evidence type="ECO:0000256" key="4">
    <source>
        <dbReference type="ARBA" id="ARBA00023136"/>
    </source>
</evidence>
<dbReference type="Proteomes" id="UP000190339">
    <property type="component" value="Unassembled WGS sequence"/>
</dbReference>
<dbReference type="Pfam" id="PF07980">
    <property type="entry name" value="SusD_RagB"/>
    <property type="match status" value="1"/>
</dbReference>
<dbReference type="RefSeq" id="WP_079510619.1">
    <property type="nucleotide sequence ID" value="NZ_FUYL01000001.1"/>
</dbReference>
<dbReference type="GO" id="GO:0009279">
    <property type="term" value="C:cell outer membrane"/>
    <property type="evidence" value="ECO:0007669"/>
    <property type="project" value="UniProtKB-SubCell"/>
</dbReference>
<dbReference type="Pfam" id="PF14322">
    <property type="entry name" value="SusD-like_3"/>
    <property type="match status" value="1"/>
</dbReference>